<proteinExistence type="predicted"/>
<dbReference type="InterPro" id="IPR011990">
    <property type="entry name" value="TPR-like_helical_dom_sf"/>
</dbReference>
<dbReference type="Proteomes" id="UP000325797">
    <property type="component" value="Chromosome"/>
</dbReference>
<dbReference type="PROSITE" id="PS51318">
    <property type="entry name" value="TAT"/>
    <property type="match status" value="1"/>
</dbReference>
<dbReference type="PROSITE" id="PS50005">
    <property type="entry name" value="TPR"/>
    <property type="match status" value="1"/>
</dbReference>
<dbReference type="EMBL" id="CP042582">
    <property type="protein sequence ID" value="QEX22207.1"/>
    <property type="molecule type" value="Genomic_DNA"/>
</dbReference>
<keyword evidence="1" id="KW-0677">Repeat</keyword>
<dbReference type="PANTHER" id="PTHR44858:SF1">
    <property type="entry name" value="UDP-N-ACETYLGLUCOSAMINE--PEPTIDE N-ACETYLGLUCOSAMINYLTRANSFERASE SPINDLY-RELATED"/>
    <property type="match status" value="1"/>
</dbReference>
<dbReference type="InterPro" id="IPR050498">
    <property type="entry name" value="Ycf3"/>
</dbReference>
<dbReference type="InterPro" id="IPR019734">
    <property type="entry name" value="TPR_rpt"/>
</dbReference>
<evidence type="ECO:0000256" key="2">
    <source>
        <dbReference type="ARBA" id="ARBA00022803"/>
    </source>
</evidence>
<name>A0A5J6MYL9_9PROT</name>
<dbReference type="SUPFAM" id="SSF48452">
    <property type="entry name" value="TPR-like"/>
    <property type="match status" value="1"/>
</dbReference>
<organism evidence="5 6">
    <name type="scientific">Hypericibacter adhaerens</name>
    <dbReference type="NCBI Taxonomy" id="2602016"/>
    <lineage>
        <taxon>Bacteria</taxon>
        <taxon>Pseudomonadati</taxon>
        <taxon>Pseudomonadota</taxon>
        <taxon>Alphaproteobacteria</taxon>
        <taxon>Rhodospirillales</taxon>
        <taxon>Dongiaceae</taxon>
        <taxon>Hypericibacter</taxon>
    </lineage>
</organism>
<accession>A0A5J6MYL9</accession>
<feature type="domain" description="DUF4034" evidence="4">
    <location>
        <begin position="38"/>
        <end position="175"/>
    </location>
</feature>
<evidence type="ECO:0000259" key="4">
    <source>
        <dbReference type="Pfam" id="PF13226"/>
    </source>
</evidence>
<protein>
    <recommendedName>
        <fullName evidence="4">DUF4034 domain-containing protein</fullName>
    </recommendedName>
</protein>
<evidence type="ECO:0000313" key="5">
    <source>
        <dbReference type="EMBL" id="QEX22207.1"/>
    </source>
</evidence>
<dbReference type="KEGG" id="hadh:FRZ61_21370"/>
<reference evidence="5 6" key="1">
    <citation type="submission" date="2019-08" db="EMBL/GenBank/DDBJ databases">
        <title>Hyperibacter terrae gen. nov., sp. nov. and Hyperibacter viscosus sp. nov., two new members in the family Rhodospirillaceae isolated from the rhizosphere of Hypericum perforatum.</title>
        <authorList>
            <person name="Noviana Z."/>
        </authorList>
    </citation>
    <scope>NUCLEOTIDE SEQUENCE [LARGE SCALE GENOMIC DNA]</scope>
    <source>
        <strain evidence="5 6">R5959</strain>
    </source>
</reference>
<keyword evidence="6" id="KW-1185">Reference proteome</keyword>
<dbReference type="AlphaFoldDB" id="A0A5J6MYL9"/>
<dbReference type="Gene3D" id="1.25.40.10">
    <property type="entry name" value="Tetratricopeptide repeat domain"/>
    <property type="match status" value="1"/>
</dbReference>
<dbReference type="SMART" id="SM00028">
    <property type="entry name" value="TPR"/>
    <property type="match status" value="3"/>
</dbReference>
<dbReference type="InterPro" id="IPR006311">
    <property type="entry name" value="TAT_signal"/>
</dbReference>
<evidence type="ECO:0000256" key="3">
    <source>
        <dbReference type="PROSITE-ProRule" id="PRU00339"/>
    </source>
</evidence>
<evidence type="ECO:0000313" key="6">
    <source>
        <dbReference type="Proteomes" id="UP000325797"/>
    </source>
</evidence>
<dbReference type="Pfam" id="PF13226">
    <property type="entry name" value="DUF4034"/>
    <property type="match status" value="1"/>
</dbReference>
<feature type="repeat" description="TPR" evidence="3">
    <location>
        <begin position="274"/>
        <end position="307"/>
    </location>
</feature>
<gene>
    <name evidence="5" type="ORF">FRZ61_21370</name>
</gene>
<dbReference type="PANTHER" id="PTHR44858">
    <property type="entry name" value="TETRATRICOPEPTIDE REPEAT PROTEIN 6"/>
    <property type="match status" value="1"/>
</dbReference>
<sequence length="466" mass="51341">MTGRRTFIGTKALVLAATLLLGAVLFQPSVRADTIGRAEIMTLLAGGRFDELDRRLVEIDDDANAQKRPETDLIRAFDAFATSDPAVLTQLDRWVAERPNSGMALAARAVSRSHLVQMMRYSDSFRAADEDFSREIKIRQRDAIVDAQKGLAIKEMNPIGFVLSVKLFIAWGDPQSVEEWYRIAINDLPASPAIHRAYLSFYAPWNQATVSPEDSLARLQGITDSLEKGFGKDPDFVWLRGYADYVRGESLRRSGHPADAIDSFSVALTKSDDAEYRIGRAQAYLAMGDGQAALADFSQALALEPDLAPAVHGQALAWEKLGQMKDALAALDHAVALDPLNPLYLTDRARLLRQAKRNDEAQRDMDAALQYGSHDPWVQVWRGAVYEPTSPETAATAFQEAASLAPSEPAYLKRYADFLLRHEDCSAINVVERYNEACRADVGCGEKARQLEDAATALKSKMSCAG</sequence>
<dbReference type="Pfam" id="PF13432">
    <property type="entry name" value="TPR_16"/>
    <property type="match status" value="1"/>
</dbReference>
<keyword evidence="2 3" id="KW-0802">TPR repeat</keyword>
<dbReference type="InterPro" id="IPR025115">
    <property type="entry name" value="DUF4034"/>
</dbReference>
<evidence type="ECO:0000256" key="1">
    <source>
        <dbReference type="ARBA" id="ARBA00022737"/>
    </source>
</evidence>